<name>A0A1G2H6S6_9BACT</name>
<evidence type="ECO:0000256" key="1">
    <source>
        <dbReference type="SAM" id="Phobius"/>
    </source>
</evidence>
<reference evidence="2 3" key="1">
    <citation type="journal article" date="2016" name="Nat. Commun.">
        <title>Thousands of microbial genomes shed light on interconnected biogeochemical processes in an aquifer system.</title>
        <authorList>
            <person name="Anantharaman K."/>
            <person name="Brown C.T."/>
            <person name="Hug L.A."/>
            <person name="Sharon I."/>
            <person name="Castelle C.J."/>
            <person name="Probst A.J."/>
            <person name="Thomas B.C."/>
            <person name="Singh A."/>
            <person name="Wilkins M.J."/>
            <person name="Karaoz U."/>
            <person name="Brodie E.L."/>
            <person name="Williams K.H."/>
            <person name="Hubbard S.S."/>
            <person name="Banfield J.F."/>
        </authorList>
    </citation>
    <scope>NUCLEOTIDE SEQUENCE [LARGE SCALE GENOMIC DNA]</scope>
</reference>
<keyword evidence="1" id="KW-0472">Membrane</keyword>
<dbReference type="EMBL" id="MHOD01000015">
    <property type="protein sequence ID" value="OGZ58039.1"/>
    <property type="molecule type" value="Genomic_DNA"/>
</dbReference>
<organism evidence="2 3">
    <name type="scientific">Candidatus Spechtbacteria bacterium RIFCSPHIGHO2_01_FULL_43_30</name>
    <dbReference type="NCBI Taxonomy" id="1802158"/>
    <lineage>
        <taxon>Bacteria</taxon>
        <taxon>Candidatus Spechtiibacteriota</taxon>
    </lineage>
</organism>
<proteinExistence type="predicted"/>
<feature type="transmembrane region" description="Helical" evidence="1">
    <location>
        <begin position="13"/>
        <end position="34"/>
    </location>
</feature>
<dbReference type="Proteomes" id="UP000177932">
    <property type="component" value="Unassembled WGS sequence"/>
</dbReference>
<accession>A0A1G2H6S6</accession>
<evidence type="ECO:0000313" key="2">
    <source>
        <dbReference type="EMBL" id="OGZ58039.1"/>
    </source>
</evidence>
<evidence type="ECO:0000313" key="3">
    <source>
        <dbReference type="Proteomes" id="UP000177932"/>
    </source>
</evidence>
<dbReference type="STRING" id="1802158.A2827_01340"/>
<feature type="transmembrane region" description="Helical" evidence="1">
    <location>
        <begin position="215"/>
        <end position="237"/>
    </location>
</feature>
<dbReference type="AlphaFoldDB" id="A0A1G2H6S6"/>
<sequence length="275" mass="31055">MNYKTFAKKFWSVVFYVVFIGGVVFISISSVFVITRYENRLGNRLKYDFFTALQGGGEDLKYGSAEAYEAAEILRRIPPDRLDEDFTDITLLANSIDSAGDSTRTMELIISQDTSKLDRVSAYYYMLEADGTIAEMFRDRKTRGEIRSVLAGNASPEIQGVEKSVMIGWNFIIPWVLSLQFVIFGIYCAICGDFEARDRMYNPLFDLPKGIGSKLSILTTVPGSIPIIVIVILFRCAKVWLGWGRSQKEIYNNIISYGGAREMERALKKLKELSG</sequence>
<gene>
    <name evidence="2" type="ORF">A2827_01340</name>
</gene>
<keyword evidence="1" id="KW-0812">Transmembrane</keyword>
<keyword evidence="1" id="KW-1133">Transmembrane helix</keyword>
<protein>
    <submittedName>
        <fullName evidence="2">Uncharacterized protein</fullName>
    </submittedName>
</protein>
<feature type="transmembrane region" description="Helical" evidence="1">
    <location>
        <begin position="172"/>
        <end position="195"/>
    </location>
</feature>
<comment type="caution">
    <text evidence="2">The sequence shown here is derived from an EMBL/GenBank/DDBJ whole genome shotgun (WGS) entry which is preliminary data.</text>
</comment>